<keyword evidence="5 11" id="KW-0545">Nucleotide biosynthesis</keyword>
<evidence type="ECO:0000256" key="3">
    <source>
        <dbReference type="ARBA" id="ARBA00017144"/>
    </source>
</evidence>
<evidence type="ECO:0000256" key="2">
    <source>
        <dbReference type="ARBA" id="ARBA00012980"/>
    </source>
</evidence>
<comment type="similarity">
    <text evidence="1 11">Belongs to the thymidylate kinase family.</text>
</comment>
<dbReference type="GO" id="GO:0004798">
    <property type="term" value="F:dTMP kinase activity"/>
    <property type="evidence" value="ECO:0007669"/>
    <property type="project" value="UniProtKB-UniRule"/>
</dbReference>
<evidence type="ECO:0000256" key="9">
    <source>
        <dbReference type="ARBA" id="ARBA00048743"/>
    </source>
</evidence>
<evidence type="ECO:0000313" key="14">
    <source>
        <dbReference type="Proteomes" id="UP000093122"/>
    </source>
</evidence>
<dbReference type="KEGG" id="sage:EN72_08560"/>
<dbReference type="InterPro" id="IPR018094">
    <property type="entry name" value="Thymidylate_kinase"/>
</dbReference>
<dbReference type="RefSeq" id="WP_000715594.1">
    <property type="nucleotide sequence ID" value="NZ_CAXOLC010000002.1"/>
</dbReference>
<dbReference type="GO" id="GO:0005524">
    <property type="term" value="F:ATP binding"/>
    <property type="evidence" value="ECO:0007669"/>
    <property type="project" value="UniProtKB-UniRule"/>
</dbReference>
<evidence type="ECO:0000256" key="1">
    <source>
        <dbReference type="ARBA" id="ARBA00009776"/>
    </source>
</evidence>
<dbReference type="Pfam" id="PF02223">
    <property type="entry name" value="Thymidylate_kin"/>
    <property type="match status" value="1"/>
</dbReference>
<proteinExistence type="inferred from homology"/>
<dbReference type="GO" id="GO:0006235">
    <property type="term" value="P:dTTP biosynthetic process"/>
    <property type="evidence" value="ECO:0007669"/>
    <property type="project" value="UniProtKB-UniRule"/>
</dbReference>
<sequence>MKKGLMISFEGPDGAGKTTVLEAVVPLLREKLSQDILTTREPGGVTISEEIRHIILDVKHTQMDKKTELLLYMAARRQHLVEKVLPALEEGKIVLMDRFIDSSVAYQGSGRGLDKSHIKWLNDYATDSHKPDLTLYFDVPSEVGLERIQKSVQREINRLDLEQLDMHQRVRQGYLELADLEPNRIVTIDASQQLDEVIAETFSIILDRINQ</sequence>
<accession>A0A7Z7VYW8</accession>
<evidence type="ECO:0000256" key="7">
    <source>
        <dbReference type="ARBA" id="ARBA00022777"/>
    </source>
</evidence>
<dbReference type="FunFam" id="3.40.50.300:FF:000225">
    <property type="entry name" value="Thymidylate kinase"/>
    <property type="match status" value="1"/>
</dbReference>
<protein>
    <recommendedName>
        <fullName evidence="3 11">Thymidylate kinase</fullName>
        <ecNumber evidence="2 11">2.7.4.9</ecNumber>
    </recommendedName>
    <alternativeName>
        <fullName evidence="11">dTMP kinase</fullName>
    </alternativeName>
</protein>
<dbReference type="GO" id="GO:0006227">
    <property type="term" value="P:dUDP biosynthetic process"/>
    <property type="evidence" value="ECO:0007669"/>
    <property type="project" value="TreeGrafter"/>
</dbReference>
<dbReference type="InterPro" id="IPR027417">
    <property type="entry name" value="P-loop_NTPase"/>
</dbReference>
<gene>
    <name evidence="11" type="primary">tmk</name>
    <name evidence="13" type="ORF">AX245_07245</name>
</gene>
<keyword evidence="4 11" id="KW-0808">Transferase</keyword>
<dbReference type="InterPro" id="IPR018095">
    <property type="entry name" value="Thymidylate_kin_CS"/>
</dbReference>
<dbReference type="InterPro" id="IPR039430">
    <property type="entry name" value="Thymidylate_kin-like_dom"/>
</dbReference>
<dbReference type="EC" id="2.7.4.9" evidence="2 11"/>
<dbReference type="NCBIfam" id="TIGR00041">
    <property type="entry name" value="DTMP_kinase"/>
    <property type="match status" value="1"/>
</dbReference>
<comment type="caution">
    <text evidence="13">The sequence shown here is derived from an EMBL/GenBank/DDBJ whole genome shotgun (WGS) entry which is preliminary data.</text>
</comment>
<organism evidence="13 14">
    <name type="scientific">Streptococcus agalactiae</name>
    <dbReference type="NCBI Taxonomy" id="1311"/>
    <lineage>
        <taxon>Bacteria</taxon>
        <taxon>Bacillati</taxon>
        <taxon>Bacillota</taxon>
        <taxon>Bacilli</taxon>
        <taxon>Lactobacillales</taxon>
        <taxon>Streptococcaceae</taxon>
        <taxon>Streptococcus</taxon>
    </lineage>
</organism>
<feature type="domain" description="Thymidylate kinase-like" evidence="12">
    <location>
        <begin position="9"/>
        <end position="198"/>
    </location>
</feature>
<evidence type="ECO:0000256" key="8">
    <source>
        <dbReference type="ARBA" id="ARBA00022840"/>
    </source>
</evidence>
<dbReference type="PANTHER" id="PTHR10344">
    <property type="entry name" value="THYMIDYLATE KINASE"/>
    <property type="match status" value="1"/>
</dbReference>
<dbReference type="GO" id="GO:0005829">
    <property type="term" value="C:cytosol"/>
    <property type="evidence" value="ECO:0007669"/>
    <property type="project" value="TreeGrafter"/>
</dbReference>
<evidence type="ECO:0000256" key="6">
    <source>
        <dbReference type="ARBA" id="ARBA00022741"/>
    </source>
</evidence>
<name>A0A7Z7VYW8_STRAG</name>
<keyword evidence="6 11" id="KW-0547">Nucleotide-binding</keyword>
<evidence type="ECO:0000256" key="10">
    <source>
        <dbReference type="ARBA" id="ARBA00057735"/>
    </source>
</evidence>
<dbReference type="HAMAP" id="MF_00165">
    <property type="entry name" value="Thymidylate_kinase"/>
    <property type="match status" value="1"/>
</dbReference>
<dbReference type="AlphaFoldDB" id="A0A7Z7VYW8"/>
<keyword evidence="8 11" id="KW-0067">ATP-binding</keyword>
<evidence type="ECO:0000256" key="11">
    <source>
        <dbReference type="HAMAP-Rule" id="MF_00165"/>
    </source>
</evidence>
<dbReference type="Proteomes" id="UP000093122">
    <property type="component" value="Unassembled WGS sequence"/>
</dbReference>
<reference evidence="13 14" key="1">
    <citation type="journal article" date="2016" name="Sci. Rep.">
        <title>Serotype IV Streptococcus agalactiae ST-452 has arisen from large genomic recombination events between CC23 and the hypervirulent CC17 lineages.</title>
        <authorList>
            <person name="Campisi E."/>
            <person name="Rinaudo C.D."/>
            <person name="Donati C."/>
            <person name="Barucco M."/>
            <person name="Torricelli G."/>
            <person name="Edwards M.S."/>
            <person name="Baker C.J."/>
            <person name="Margarit I."/>
            <person name="Rosini R."/>
        </authorList>
    </citation>
    <scope>NUCLEOTIDE SEQUENCE [LARGE SCALE GENOMIC DNA]</scope>
    <source>
        <strain evidence="13 14">CZ-PW-140</strain>
    </source>
</reference>
<evidence type="ECO:0000256" key="4">
    <source>
        <dbReference type="ARBA" id="ARBA00022679"/>
    </source>
</evidence>
<dbReference type="GO" id="GO:0006233">
    <property type="term" value="P:dTDP biosynthetic process"/>
    <property type="evidence" value="ECO:0007669"/>
    <property type="project" value="InterPro"/>
</dbReference>
<evidence type="ECO:0000259" key="12">
    <source>
        <dbReference type="Pfam" id="PF02223"/>
    </source>
</evidence>
<keyword evidence="7 11" id="KW-0418">Kinase</keyword>
<comment type="function">
    <text evidence="10 11">Phosphorylation of dTMP to form dTDP in both de novo and salvage pathways of dTTP synthesis.</text>
</comment>
<dbReference type="Gene3D" id="3.40.50.300">
    <property type="entry name" value="P-loop containing nucleotide triphosphate hydrolases"/>
    <property type="match status" value="1"/>
</dbReference>
<dbReference type="CDD" id="cd01672">
    <property type="entry name" value="TMPK"/>
    <property type="match status" value="1"/>
</dbReference>
<dbReference type="SUPFAM" id="SSF52540">
    <property type="entry name" value="P-loop containing nucleoside triphosphate hydrolases"/>
    <property type="match status" value="1"/>
</dbReference>
<comment type="catalytic activity">
    <reaction evidence="9 11">
        <text>dTMP + ATP = dTDP + ADP</text>
        <dbReference type="Rhea" id="RHEA:13517"/>
        <dbReference type="ChEBI" id="CHEBI:30616"/>
        <dbReference type="ChEBI" id="CHEBI:58369"/>
        <dbReference type="ChEBI" id="CHEBI:63528"/>
        <dbReference type="ChEBI" id="CHEBI:456216"/>
        <dbReference type="EC" id="2.7.4.9"/>
    </reaction>
</comment>
<dbReference type="PANTHER" id="PTHR10344:SF4">
    <property type="entry name" value="UMP-CMP KINASE 2, MITOCHONDRIAL"/>
    <property type="match status" value="1"/>
</dbReference>
<dbReference type="EMBL" id="MAWT01000011">
    <property type="protein sequence ID" value="OCM71872.1"/>
    <property type="molecule type" value="Genomic_DNA"/>
</dbReference>
<dbReference type="PROSITE" id="PS01331">
    <property type="entry name" value="THYMIDYLATE_KINASE"/>
    <property type="match status" value="1"/>
</dbReference>
<evidence type="ECO:0000313" key="13">
    <source>
        <dbReference type="EMBL" id="OCM71872.1"/>
    </source>
</evidence>
<evidence type="ECO:0000256" key="5">
    <source>
        <dbReference type="ARBA" id="ARBA00022727"/>
    </source>
</evidence>
<feature type="binding site" evidence="11">
    <location>
        <begin position="11"/>
        <end position="18"/>
    </location>
    <ligand>
        <name>ATP</name>
        <dbReference type="ChEBI" id="CHEBI:30616"/>
    </ligand>
</feature>